<dbReference type="GO" id="GO:0030596">
    <property type="term" value="F:alpha-L-rhamnosidase activity"/>
    <property type="evidence" value="ECO:0007669"/>
    <property type="project" value="UniProtKB-EC"/>
</dbReference>
<feature type="domain" description="Bacterial alpha-L-rhamnosidase N-terminal" evidence="7">
    <location>
        <begin position="215"/>
        <end position="392"/>
    </location>
</feature>
<feature type="region of interest" description="Disordered" evidence="4">
    <location>
        <begin position="992"/>
        <end position="1025"/>
    </location>
</feature>
<dbReference type="SUPFAM" id="SSF48208">
    <property type="entry name" value="Six-hairpin glycosidases"/>
    <property type="match status" value="1"/>
</dbReference>
<protein>
    <recommendedName>
        <fullName evidence="2">alpha-L-rhamnosidase</fullName>
        <ecNumber evidence="2">3.2.1.40</ecNumber>
    </recommendedName>
</protein>
<dbReference type="Pfam" id="PF17389">
    <property type="entry name" value="Bac_rhamnosid6H"/>
    <property type="match status" value="1"/>
</dbReference>
<dbReference type="Gene3D" id="2.60.40.10">
    <property type="entry name" value="Immunoglobulins"/>
    <property type="match status" value="1"/>
</dbReference>
<dbReference type="InterPro" id="IPR008928">
    <property type="entry name" value="6-hairpin_glycosidase_sf"/>
</dbReference>
<feature type="domain" description="Alpha-L-rhamnosidase six-hairpin glycosidase" evidence="8">
    <location>
        <begin position="520"/>
        <end position="885"/>
    </location>
</feature>
<feature type="domain" description="Alpha-L-rhamnosidase C-terminal" evidence="9">
    <location>
        <begin position="887"/>
        <end position="960"/>
    </location>
</feature>
<evidence type="ECO:0000259" key="9">
    <source>
        <dbReference type="Pfam" id="PF17390"/>
    </source>
</evidence>
<dbReference type="HOGENOM" id="CLU_002926_1_1_0"/>
<dbReference type="InterPro" id="IPR008902">
    <property type="entry name" value="Rhamnosid_concanavalin"/>
</dbReference>
<dbReference type="GO" id="GO:0005975">
    <property type="term" value="P:carbohydrate metabolic process"/>
    <property type="evidence" value="ECO:0007669"/>
    <property type="project" value="InterPro"/>
</dbReference>
<dbReference type="InterPro" id="IPR016007">
    <property type="entry name" value="Alpha_rhamnosid"/>
</dbReference>
<keyword evidence="5" id="KW-0732">Signal</keyword>
<dbReference type="InterPro" id="IPR035396">
    <property type="entry name" value="Bac_rhamnosid6H"/>
</dbReference>
<dbReference type="InterPro" id="IPR013783">
    <property type="entry name" value="Ig-like_fold"/>
</dbReference>
<dbReference type="Pfam" id="PF17390">
    <property type="entry name" value="Bac_rhamnosid_C"/>
    <property type="match status" value="1"/>
</dbReference>
<evidence type="ECO:0000259" key="7">
    <source>
        <dbReference type="Pfam" id="PF08531"/>
    </source>
</evidence>
<feature type="chain" id="PRO_5003513033" description="alpha-L-rhamnosidase" evidence="5">
    <location>
        <begin position="17"/>
        <end position="1025"/>
    </location>
</feature>
<dbReference type="STRING" id="682795.AciX8_2333"/>
<keyword evidence="11" id="KW-1185">Reference proteome</keyword>
<reference evidence="10 11" key="1">
    <citation type="submission" date="2011-11" db="EMBL/GenBank/DDBJ databases">
        <title>Complete sequence of Granulicella mallensis MP5ACTX8.</title>
        <authorList>
            <consortium name="US DOE Joint Genome Institute"/>
            <person name="Lucas S."/>
            <person name="Copeland A."/>
            <person name="Lapidus A."/>
            <person name="Cheng J.-F."/>
            <person name="Goodwin L."/>
            <person name="Pitluck S."/>
            <person name="Peters L."/>
            <person name="Lu M."/>
            <person name="Detter J.C."/>
            <person name="Han C."/>
            <person name="Tapia R."/>
            <person name="Land M."/>
            <person name="Hauser L."/>
            <person name="Kyrpides N."/>
            <person name="Ivanova N."/>
            <person name="Mikhailova N."/>
            <person name="Pagani I."/>
            <person name="Rawat S."/>
            <person name="Mannisto M."/>
            <person name="Haggblom M."/>
            <person name="Woyke T."/>
        </authorList>
    </citation>
    <scope>NUCLEOTIDE SEQUENCE [LARGE SCALE GENOMIC DNA]</scope>
    <source>
        <strain evidence="11">ATCC BAA-1857 / DSM 23137 / MP5ACTX8</strain>
    </source>
</reference>
<dbReference type="Proteomes" id="UP000007113">
    <property type="component" value="Chromosome"/>
</dbReference>
<dbReference type="Gene3D" id="2.60.120.260">
    <property type="entry name" value="Galactose-binding domain-like"/>
    <property type="match status" value="2"/>
</dbReference>
<evidence type="ECO:0000313" key="11">
    <source>
        <dbReference type="Proteomes" id="UP000007113"/>
    </source>
</evidence>
<evidence type="ECO:0000256" key="2">
    <source>
        <dbReference type="ARBA" id="ARBA00012652"/>
    </source>
</evidence>
<dbReference type="Pfam" id="PF05592">
    <property type="entry name" value="Bac_rhamnosid"/>
    <property type="match status" value="1"/>
</dbReference>
<dbReference type="Gene3D" id="1.50.10.10">
    <property type="match status" value="1"/>
</dbReference>
<dbReference type="KEGG" id="gma:AciX8_2333"/>
<dbReference type="PIRSF" id="PIRSF010631">
    <property type="entry name" value="A-rhamnsds"/>
    <property type="match status" value="1"/>
</dbReference>
<dbReference type="eggNOG" id="COG3408">
    <property type="taxonomic scope" value="Bacteria"/>
</dbReference>
<evidence type="ECO:0000313" key="10">
    <source>
        <dbReference type="EMBL" id="AEU36650.1"/>
    </source>
</evidence>
<dbReference type="EC" id="3.2.1.40" evidence="2"/>
<gene>
    <name evidence="10" type="ordered locus">AciX8_2333</name>
</gene>
<keyword evidence="3" id="KW-0378">Hydrolase</keyword>
<evidence type="ECO:0000259" key="6">
    <source>
        <dbReference type="Pfam" id="PF05592"/>
    </source>
</evidence>
<dbReference type="Pfam" id="PF08531">
    <property type="entry name" value="Bac_rhamnosid_N"/>
    <property type="match status" value="1"/>
</dbReference>
<feature type="signal peptide" evidence="5">
    <location>
        <begin position="1"/>
        <end position="16"/>
    </location>
</feature>
<organism evidence="10 11">
    <name type="scientific">Granulicella mallensis (strain ATCC BAA-1857 / DSM 23137 / MP5ACTX8)</name>
    <dbReference type="NCBI Taxonomy" id="682795"/>
    <lineage>
        <taxon>Bacteria</taxon>
        <taxon>Pseudomonadati</taxon>
        <taxon>Acidobacteriota</taxon>
        <taxon>Terriglobia</taxon>
        <taxon>Terriglobales</taxon>
        <taxon>Acidobacteriaceae</taxon>
        <taxon>Granulicella</taxon>
    </lineage>
</organism>
<evidence type="ECO:0000256" key="5">
    <source>
        <dbReference type="SAM" id="SignalP"/>
    </source>
</evidence>
<evidence type="ECO:0000259" key="8">
    <source>
        <dbReference type="Pfam" id="PF17389"/>
    </source>
</evidence>
<name>G8NX36_GRAMM</name>
<dbReference type="Pfam" id="PF25788">
    <property type="entry name" value="Ig_Rha78A_N"/>
    <property type="match status" value="1"/>
</dbReference>
<comment type="catalytic activity">
    <reaction evidence="1">
        <text>Hydrolysis of terminal non-reducing alpha-L-rhamnose residues in alpha-L-rhamnosides.</text>
        <dbReference type="EC" id="3.2.1.40"/>
    </reaction>
</comment>
<dbReference type="InterPro" id="IPR035398">
    <property type="entry name" value="Bac_rhamnosid_C"/>
</dbReference>
<dbReference type="Gene3D" id="2.60.420.10">
    <property type="entry name" value="Maltose phosphorylase, domain 3"/>
    <property type="match status" value="1"/>
</dbReference>
<dbReference type="InterPro" id="IPR012341">
    <property type="entry name" value="6hp_glycosidase-like_sf"/>
</dbReference>
<evidence type="ECO:0000256" key="3">
    <source>
        <dbReference type="ARBA" id="ARBA00022801"/>
    </source>
</evidence>
<dbReference type="PANTHER" id="PTHR33307">
    <property type="entry name" value="ALPHA-RHAMNOSIDASE (EUROFUNG)"/>
    <property type="match status" value="1"/>
</dbReference>
<dbReference type="PANTHER" id="PTHR33307:SF6">
    <property type="entry name" value="ALPHA-RHAMNOSIDASE (EUROFUNG)-RELATED"/>
    <property type="match status" value="1"/>
</dbReference>
<dbReference type="AlphaFoldDB" id="G8NX36"/>
<evidence type="ECO:0000256" key="4">
    <source>
        <dbReference type="SAM" id="MobiDB-lite"/>
    </source>
</evidence>
<evidence type="ECO:0000256" key="1">
    <source>
        <dbReference type="ARBA" id="ARBA00001445"/>
    </source>
</evidence>
<feature type="domain" description="Alpha-L-rhamnosidase concanavalin-like" evidence="6">
    <location>
        <begin position="402"/>
        <end position="508"/>
    </location>
</feature>
<dbReference type="EMBL" id="CP003130">
    <property type="protein sequence ID" value="AEU36650.1"/>
    <property type="molecule type" value="Genomic_DNA"/>
</dbReference>
<sequence length="1025" mass="113290">MCWLMALLAAVVPALAQGIHLERLKTEGRTEALGLDEAAPRLSWSLASTAAGVLQSKYRVLVATSPEGSERRRPDDLVWDSQVVQSADPYTRYKGKPLQSRRRYFWTVEVWTGLQQKPIAKSSWFETSYMSESEWTGQWIAGAPRREVKPTAAEGIADDACCRASDTRLTPTEFCRPVGVGKGGRQDTQGECLEVRPVPRLRKSFLLEPIVRHGRILRARLYAAGLGYNEMSLNGTTTSPNVLDPNFTNYAQTVLYTTSDVTTLLRQQASEATENVLAAELGSGQYDQDADGANWAYITAEWRGRPRLRASLYVTYEDGTEQRIDSDGSWQKSEAGPIRYAGLYRGETYDARLEQRGWDRPGFDASGWLPVERVETPQGTLRAAMGTPTRVVAERPAGRRTTLRPGVFVYDTGQERAGWATISVAGVPAGTAIEVHYSDQTDKSGEVNSSGCCIAGQVQTDYYIAKGTGTREHPEMYAPRFSYKGFQYIELSALHEAPLPDSAEVRVVSVQEVRTDLPVAGTFISANPRLNRLEQMVRGSIAENYVGGIITDTPEYEKNAWTGDAALTAPTASLLFDTEQQYRKSFVDMRDAQQSSGELTLLAPGAQGYGRIGGFGKSASCCGATPVWDAFWFVLPWESYQRYGDLRSLEETYPLMKRYLREWVPRWVNKDGDDSPYTLRAGLGDWDPPKGREGEGPTAISIPPAVYSSTTAYYAYLTSIAADSARALGKMEEAGAFDADFAKIREAYNAKWWDVKLGYYHEASDKTLYQEQQVVPLAFGLVPEGERVELERKLIADVLDTRAGHEEVGIVGARWILPVLSRAAEEGIPRAADAAYTIATQRTYPSYGYWMDAGWTTLGETWELTSRTRTHHMYGSVGQWMYENLAGIRVAQPGYREILFSPILPEKLQSASATYDSVRGPIRASWKRTGCSVLFTFSVPPNATAVASLPVTGEESVLQVGSIVHAHVTTVGRTAFRSSYRFGSGIYSFERREKSKSSSHCVEDVPTSASSGKDVQAATADSLRE</sequence>
<proteinExistence type="predicted"/>
<dbReference type="InterPro" id="IPR013737">
    <property type="entry name" value="Bac_rhamnosid_N"/>
</dbReference>
<accession>G8NX36</accession>